<evidence type="ECO:0000313" key="3">
    <source>
        <dbReference type="WBParaSite" id="L893_g29932.t1"/>
    </source>
</evidence>
<protein>
    <submittedName>
        <fullName evidence="3">Secreted protein</fullName>
    </submittedName>
</protein>
<dbReference type="WBParaSite" id="L893_g29932.t1">
    <property type="protein sequence ID" value="L893_g29932.t1"/>
    <property type="gene ID" value="L893_g29932"/>
</dbReference>
<sequence length="71" mass="8051">MLCYYVIKWHRTANVTRWSLPGGAIAVTLGVPKEKRNENRSRPRAQQEEETNNSFLVRGTGERPRGSAVLP</sequence>
<proteinExistence type="predicted"/>
<evidence type="ECO:0000313" key="2">
    <source>
        <dbReference type="Proteomes" id="UP000095287"/>
    </source>
</evidence>
<feature type="region of interest" description="Disordered" evidence="1">
    <location>
        <begin position="31"/>
        <end position="71"/>
    </location>
</feature>
<name>A0A1I7ZV55_9BILA</name>
<dbReference type="AlphaFoldDB" id="A0A1I7ZV55"/>
<organism evidence="2 3">
    <name type="scientific">Steinernema glaseri</name>
    <dbReference type="NCBI Taxonomy" id="37863"/>
    <lineage>
        <taxon>Eukaryota</taxon>
        <taxon>Metazoa</taxon>
        <taxon>Ecdysozoa</taxon>
        <taxon>Nematoda</taxon>
        <taxon>Chromadorea</taxon>
        <taxon>Rhabditida</taxon>
        <taxon>Tylenchina</taxon>
        <taxon>Panagrolaimomorpha</taxon>
        <taxon>Strongyloidoidea</taxon>
        <taxon>Steinernematidae</taxon>
        <taxon>Steinernema</taxon>
    </lineage>
</organism>
<dbReference type="Proteomes" id="UP000095287">
    <property type="component" value="Unplaced"/>
</dbReference>
<evidence type="ECO:0000256" key="1">
    <source>
        <dbReference type="SAM" id="MobiDB-lite"/>
    </source>
</evidence>
<accession>A0A1I7ZV55</accession>
<reference evidence="3" key="1">
    <citation type="submission" date="2016-11" db="UniProtKB">
        <authorList>
            <consortium name="WormBaseParasite"/>
        </authorList>
    </citation>
    <scope>IDENTIFICATION</scope>
</reference>
<feature type="compositionally biased region" description="Basic and acidic residues" evidence="1">
    <location>
        <begin position="32"/>
        <end position="47"/>
    </location>
</feature>
<keyword evidence="2" id="KW-1185">Reference proteome</keyword>